<dbReference type="AlphaFoldDB" id="A0A1I6GDP7"/>
<protein>
    <submittedName>
        <fullName evidence="2">Glycosyltransferase involved in cell wall bisynthesis</fullName>
    </submittedName>
</protein>
<name>A0A1I6GDP7_9GAMM</name>
<dbReference type="STRING" id="375760.SAMN04488073_0525"/>
<reference evidence="3" key="1">
    <citation type="submission" date="2016-10" db="EMBL/GenBank/DDBJ databases">
        <authorList>
            <person name="Varghese N."/>
            <person name="Submissions S."/>
        </authorList>
    </citation>
    <scope>NUCLEOTIDE SEQUENCE [LARGE SCALE GENOMIC DNA]</scope>
    <source>
        <strain evidence="3">CGMCC 1.6294</strain>
    </source>
</reference>
<gene>
    <name evidence="2" type="ORF">SAMN04488073_0525</name>
</gene>
<dbReference type="EMBL" id="FOYV01000001">
    <property type="protein sequence ID" value="SFR40250.1"/>
    <property type="molecule type" value="Genomic_DNA"/>
</dbReference>
<evidence type="ECO:0000259" key="1">
    <source>
        <dbReference type="Pfam" id="PF00535"/>
    </source>
</evidence>
<feature type="domain" description="Glycosyltransferase 2-like" evidence="1">
    <location>
        <begin position="9"/>
        <end position="136"/>
    </location>
</feature>
<dbReference type="GO" id="GO:0016758">
    <property type="term" value="F:hexosyltransferase activity"/>
    <property type="evidence" value="ECO:0007669"/>
    <property type="project" value="UniProtKB-ARBA"/>
</dbReference>
<evidence type="ECO:0000313" key="3">
    <source>
        <dbReference type="Proteomes" id="UP000199290"/>
    </source>
</evidence>
<evidence type="ECO:0000313" key="2">
    <source>
        <dbReference type="EMBL" id="SFR40250.1"/>
    </source>
</evidence>
<dbReference type="Pfam" id="PF00535">
    <property type="entry name" value="Glycos_transf_2"/>
    <property type="match status" value="1"/>
</dbReference>
<dbReference type="PANTHER" id="PTHR22916">
    <property type="entry name" value="GLYCOSYLTRANSFERASE"/>
    <property type="match status" value="1"/>
</dbReference>
<dbReference type="Gene3D" id="3.90.550.10">
    <property type="entry name" value="Spore Coat Polysaccharide Biosynthesis Protein SpsA, Chain A"/>
    <property type="match status" value="1"/>
</dbReference>
<accession>A0A1I6GDP7</accession>
<dbReference type="SUPFAM" id="SSF53448">
    <property type="entry name" value="Nucleotide-diphospho-sugar transferases"/>
    <property type="match status" value="1"/>
</dbReference>
<sequence>MEVSGPIVSIVTPTFNRAKYIRLAVESVLAQTERRWELLIVDDGSTDDTATVLQPYLSEPRINYIYQSNRGQSAARNVALNNARGAYVGFLDSDDIWFPEKLERQLQLFERHPDAHIVHGDEITIDEKGNEISRKNMRRYSGRITPQLLADNSVSITTALVRHECFDVMGGFDPKYGVADDYELWLRFSARYSFLYDPRLVAGYRVMPDQISSDKRRRFAANERIILDFLERHGDCLSSTERRRGLAMFFTRKARYFASVGEFRTAATAISRSLVYAPTNPVVWRGVYRVICPQSIG</sequence>
<dbReference type="InterPro" id="IPR001173">
    <property type="entry name" value="Glyco_trans_2-like"/>
</dbReference>
<keyword evidence="3" id="KW-1185">Reference proteome</keyword>
<keyword evidence="2" id="KW-0808">Transferase</keyword>
<proteinExistence type="predicted"/>
<dbReference type="PANTHER" id="PTHR22916:SF3">
    <property type="entry name" value="UDP-GLCNAC:BETAGAL BETA-1,3-N-ACETYLGLUCOSAMINYLTRANSFERASE-LIKE PROTEIN 1"/>
    <property type="match status" value="1"/>
</dbReference>
<dbReference type="InterPro" id="IPR029044">
    <property type="entry name" value="Nucleotide-diphossugar_trans"/>
</dbReference>
<organism evidence="2 3">
    <name type="scientific">Marinobacter gudaonensis</name>
    <dbReference type="NCBI Taxonomy" id="375760"/>
    <lineage>
        <taxon>Bacteria</taxon>
        <taxon>Pseudomonadati</taxon>
        <taxon>Pseudomonadota</taxon>
        <taxon>Gammaproteobacteria</taxon>
        <taxon>Pseudomonadales</taxon>
        <taxon>Marinobacteraceae</taxon>
        <taxon>Marinobacter</taxon>
    </lineage>
</organism>
<dbReference type="Proteomes" id="UP000199290">
    <property type="component" value="Unassembled WGS sequence"/>
</dbReference>